<protein>
    <submittedName>
        <fullName evidence="5">Uncharacterized protein</fullName>
    </submittedName>
</protein>
<dbReference type="InterPro" id="IPR033647">
    <property type="entry name" value="Aar2_N"/>
</dbReference>
<dbReference type="Pfam" id="PF05282">
    <property type="entry name" value="AAR2"/>
    <property type="match status" value="1"/>
</dbReference>
<feature type="domain" description="Mif2/CENP-C cupin" evidence="3">
    <location>
        <begin position="484"/>
        <end position="562"/>
    </location>
</feature>
<evidence type="ECO:0000313" key="5">
    <source>
        <dbReference type="EMBL" id="OAO16466.1"/>
    </source>
</evidence>
<dbReference type="PANTHER" id="PTHR12689:SF4">
    <property type="entry name" value="PROTEIN AAR2 HOMOLOG"/>
    <property type="match status" value="1"/>
</dbReference>
<evidence type="ECO:0000256" key="1">
    <source>
        <dbReference type="ARBA" id="ARBA00006281"/>
    </source>
</evidence>
<dbReference type="InterPro" id="IPR038516">
    <property type="entry name" value="AAR2_N_sf"/>
</dbReference>
<proteinExistence type="inferred from homology"/>
<dbReference type="InterPro" id="IPR038514">
    <property type="entry name" value="AAR2_C_sf"/>
</dbReference>
<dbReference type="InterPro" id="IPR007946">
    <property type="entry name" value="AAR2"/>
</dbReference>
<evidence type="ECO:0000259" key="2">
    <source>
        <dbReference type="Pfam" id="PF05282"/>
    </source>
</evidence>
<dbReference type="InterPro" id="IPR014710">
    <property type="entry name" value="RmlC-like_jellyroll"/>
</dbReference>
<reference evidence="5 6" key="1">
    <citation type="submission" date="2016-05" db="EMBL/GenBank/DDBJ databases">
        <title>Nuclear genome of Blastocystis sp. subtype 1 NandII.</title>
        <authorList>
            <person name="Gentekaki E."/>
            <person name="Curtis B."/>
            <person name="Stairs C."/>
            <person name="Eme L."/>
            <person name="Herman E."/>
            <person name="Klimes V."/>
            <person name="Arias M.C."/>
            <person name="Elias M."/>
            <person name="Hilliou F."/>
            <person name="Klute M."/>
            <person name="Malik S.-B."/>
            <person name="Pightling A."/>
            <person name="Rachubinski R."/>
            <person name="Salas D."/>
            <person name="Schlacht A."/>
            <person name="Suga H."/>
            <person name="Archibald J."/>
            <person name="Ball S.G."/>
            <person name="Clark G."/>
            <person name="Dacks J."/>
            <person name="Van Der Giezen M."/>
            <person name="Tsaousis A."/>
            <person name="Roger A."/>
        </authorList>
    </citation>
    <scope>NUCLEOTIDE SEQUENCE [LARGE SCALE GENOMIC DNA]</scope>
    <source>
        <strain evidence="6">ATCC 50177 / NandII</strain>
    </source>
</reference>
<dbReference type="InterPro" id="IPR033648">
    <property type="entry name" value="AAR2_C"/>
</dbReference>
<dbReference type="GO" id="GO:0000244">
    <property type="term" value="P:spliceosomal tri-snRNP complex assembly"/>
    <property type="evidence" value="ECO:0007669"/>
    <property type="project" value="TreeGrafter"/>
</dbReference>
<dbReference type="Gene3D" id="2.60.120.10">
    <property type="entry name" value="Jelly Rolls"/>
    <property type="match status" value="1"/>
</dbReference>
<keyword evidence="6" id="KW-1185">Reference proteome</keyword>
<dbReference type="InterPro" id="IPR025974">
    <property type="entry name" value="Mif2/CENP-C_cupin"/>
</dbReference>
<evidence type="ECO:0000313" key="6">
    <source>
        <dbReference type="Proteomes" id="UP000078348"/>
    </source>
</evidence>
<evidence type="ECO:0000259" key="3">
    <source>
        <dbReference type="Pfam" id="PF11699"/>
    </source>
</evidence>
<sequence length="568" mass="63533">MNQAFANKLNEEGAILLVLDMPKGAEIGIDYNSWLVGESFLGFKMINPGFHCLFYSSVSKEHEFSPRTIIPLFLQSQEVMVLQYDKREECLLREEQMDASLVAKCKAAGKSFAYDAQTAPYPFETIGKWMNMTNAITKELFDRLTDASSISFILDSNSPHRFNYSSTVNITELLQHPNPSLMARLYVDTTQEVVKLAASYPFRFKYPSLHGEFQFAFVIFHLGEDYESLLQWKNLLFLLTGAYSLVTNQEDLSVGVFYEAFMKTLYFQISELEEDFFTLSEGGKRSPAINRKNFVLRCLESLKDIVAEEPQSVIPAVVKELARIESLLSKLLEGYCSRGAPVCHSRCGEGIGEDRESVVKAFPYHAGAHFGYTNNCKLDDNQPASLTGTSPTECTVNEVHLVEDSITIEPAAPPHGDAEDAVTEFGTIFLYDKIVEEASVHDPSLVSAYKCDCQLVGHNQCVPLRALYAETPAIRGGASLEAENLFIAGLLVLPARETKVMENCGNNCLVMVMLEGEDAKVRVDINANQFFVSRTDVFWVPKQNEYSIVNLSSGQDAKFVFVNIRSDM</sequence>
<dbReference type="Proteomes" id="UP000078348">
    <property type="component" value="Unassembled WGS sequence"/>
</dbReference>
<name>A0A196SJI0_BLAHN</name>
<comment type="similarity">
    <text evidence="1">Belongs to the AAR2 family.</text>
</comment>
<accession>A0A196SJI0</accession>
<feature type="domain" description="AAR2 C-terminal" evidence="2">
    <location>
        <begin position="206"/>
        <end position="330"/>
    </location>
</feature>
<organism evidence="5 6">
    <name type="scientific">Blastocystis sp. subtype 1 (strain ATCC 50177 / NandII)</name>
    <dbReference type="NCBI Taxonomy" id="478820"/>
    <lineage>
        <taxon>Eukaryota</taxon>
        <taxon>Sar</taxon>
        <taxon>Stramenopiles</taxon>
        <taxon>Bigyra</taxon>
        <taxon>Opalozoa</taxon>
        <taxon>Opalinata</taxon>
        <taxon>Blastocystidae</taxon>
        <taxon>Blastocystis</taxon>
    </lineage>
</organism>
<dbReference type="Gene3D" id="1.25.40.550">
    <property type="entry name" value="Aar2, C-terminal domain-like"/>
    <property type="match status" value="1"/>
</dbReference>
<dbReference type="Gene3D" id="2.60.34.20">
    <property type="match status" value="1"/>
</dbReference>
<comment type="caution">
    <text evidence="5">The sequence shown here is derived from an EMBL/GenBank/DDBJ whole genome shotgun (WGS) entry which is preliminary data.</text>
</comment>
<dbReference type="Pfam" id="PF11699">
    <property type="entry name" value="CENP-C_C"/>
    <property type="match status" value="1"/>
</dbReference>
<dbReference type="EMBL" id="LXWW01000078">
    <property type="protein sequence ID" value="OAO16466.1"/>
    <property type="molecule type" value="Genomic_DNA"/>
</dbReference>
<evidence type="ECO:0000259" key="4">
    <source>
        <dbReference type="Pfam" id="PF20981"/>
    </source>
</evidence>
<dbReference type="STRING" id="478820.A0A196SJI0"/>
<dbReference type="Pfam" id="PF20981">
    <property type="entry name" value="AAR2_1st"/>
    <property type="match status" value="1"/>
</dbReference>
<dbReference type="OrthoDB" id="201752at2759"/>
<dbReference type="CDD" id="cd13778">
    <property type="entry name" value="Aar2_C"/>
    <property type="match status" value="1"/>
</dbReference>
<gene>
    <name evidence="5" type="ORF">AV274_1789</name>
</gene>
<dbReference type="CDD" id="cd13777">
    <property type="entry name" value="Aar2_N"/>
    <property type="match status" value="1"/>
</dbReference>
<feature type="domain" description="AAR2 N-terminal" evidence="4">
    <location>
        <begin position="12"/>
        <end position="145"/>
    </location>
</feature>
<dbReference type="PANTHER" id="PTHR12689">
    <property type="entry name" value="A1 CISTRON SPLICING FACTOR AAR2-RELATED"/>
    <property type="match status" value="1"/>
</dbReference>
<dbReference type="AlphaFoldDB" id="A0A196SJI0"/>